<dbReference type="PANTHER" id="PTHR43000">
    <property type="entry name" value="DTDP-D-GLUCOSE 4,6-DEHYDRATASE-RELATED"/>
    <property type="match status" value="1"/>
</dbReference>
<dbReference type="InterPro" id="IPR001509">
    <property type="entry name" value="Epimerase_deHydtase"/>
</dbReference>
<feature type="domain" description="NAD-dependent epimerase/dehydratase" evidence="3">
    <location>
        <begin position="5"/>
        <end position="224"/>
    </location>
</feature>
<dbReference type="RefSeq" id="WP_207045837.1">
    <property type="nucleotide sequence ID" value="NZ_JAFLNC010000003.1"/>
</dbReference>
<gene>
    <name evidence="4" type="ORF">J0X12_11545</name>
</gene>
<proteinExistence type="inferred from homology"/>
<dbReference type="Pfam" id="PF01370">
    <property type="entry name" value="Epimerase"/>
    <property type="match status" value="1"/>
</dbReference>
<comment type="similarity">
    <text evidence="2">Belongs to the NAD(P)-dependent epimerase/dehydratase family.</text>
</comment>
<reference evidence="4 5" key="1">
    <citation type="submission" date="2021-03" db="EMBL/GenBank/DDBJ databases">
        <title>Sneathiella sp. CAU 1612 isolated from Kang Won-do.</title>
        <authorList>
            <person name="Kim W."/>
        </authorList>
    </citation>
    <scope>NUCLEOTIDE SEQUENCE [LARGE SCALE GENOMIC DNA]</scope>
    <source>
        <strain evidence="4 5">CAU 1612</strain>
    </source>
</reference>
<evidence type="ECO:0000313" key="5">
    <source>
        <dbReference type="Proteomes" id="UP000664761"/>
    </source>
</evidence>
<dbReference type="Gene3D" id="3.40.50.720">
    <property type="entry name" value="NAD(P)-binding Rossmann-like Domain"/>
    <property type="match status" value="1"/>
</dbReference>
<comment type="pathway">
    <text evidence="1">Bacterial outer membrane biogenesis; LPS O-antigen biosynthesis.</text>
</comment>
<evidence type="ECO:0000313" key="4">
    <source>
        <dbReference type="EMBL" id="MBO0334256.1"/>
    </source>
</evidence>
<evidence type="ECO:0000259" key="3">
    <source>
        <dbReference type="Pfam" id="PF01370"/>
    </source>
</evidence>
<keyword evidence="5" id="KW-1185">Reference proteome</keyword>
<organism evidence="4 5">
    <name type="scientific">Sneathiella sedimenti</name>
    <dbReference type="NCBI Taxonomy" id="2816034"/>
    <lineage>
        <taxon>Bacteria</taxon>
        <taxon>Pseudomonadati</taxon>
        <taxon>Pseudomonadota</taxon>
        <taxon>Alphaproteobacteria</taxon>
        <taxon>Sneathiellales</taxon>
        <taxon>Sneathiellaceae</taxon>
        <taxon>Sneathiella</taxon>
    </lineage>
</organism>
<dbReference type="EMBL" id="JAFLNC010000003">
    <property type="protein sequence ID" value="MBO0334256.1"/>
    <property type="molecule type" value="Genomic_DNA"/>
</dbReference>
<name>A0ABS3F822_9PROT</name>
<protein>
    <submittedName>
        <fullName evidence="4">NAD-dependent epimerase/dehydratase family protein</fullName>
    </submittedName>
</protein>
<accession>A0ABS3F822</accession>
<evidence type="ECO:0000256" key="1">
    <source>
        <dbReference type="ARBA" id="ARBA00005125"/>
    </source>
</evidence>
<comment type="caution">
    <text evidence="4">The sequence shown here is derived from an EMBL/GenBank/DDBJ whole genome shotgun (WGS) entry which is preliminary data.</text>
</comment>
<dbReference type="SUPFAM" id="SSF51735">
    <property type="entry name" value="NAD(P)-binding Rossmann-fold domains"/>
    <property type="match status" value="1"/>
</dbReference>
<dbReference type="Proteomes" id="UP000664761">
    <property type="component" value="Unassembled WGS sequence"/>
</dbReference>
<dbReference type="InterPro" id="IPR036291">
    <property type="entry name" value="NAD(P)-bd_dom_sf"/>
</dbReference>
<sequence>MTHCLVTGATGFIGSHVVRRLLDEGWQVLSTSRSSAPTISQNHEHIALDLHDPEVVEQVIESRRPSHMIHLAWEATPGKFWHSTENFRWIASSAALLDAFVRHGGKKAVLAGSCAEYKWENSPLDEEKSPLNATTYYSASKLAFKELAEVIAKDISFIWARIFFPYGPDEDENKLISYIFREISANRLPAIQTPDRAVDMIHVEDVATALGKLVASDAVGVVNICSGSAHLPHEIALEFSKLMEKPALEKSLRESVEAHHANITVRGTNKKLATLMDAQLPNSLAHGLRTYLQPRSTAK</sequence>
<evidence type="ECO:0000256" key="2">
    <source>
        <dbReference type="ARBA" id="ARBA00007637"/>
    </source>
</evidence>